<keyword evidence="3" id="KW-1185">Reference proteome</keyword>
<dbReference type="Pfam" id="PF12929">
    <property type="entry name" value="Mid1"/>
    <property type="match status" value="1"/>
</dbReference>
<dbReference type="PANTHER" id="PTHR39142">
    <property type="entry name" value="MID1P"/>
    <property type="match status" value="1"/>
</dbReference>
<keyword evidence="1" id="KW-0732">Signal</keyword>
<reference evidence="2 3" key="1">
    <citation type="submission" date="2016-03" db="EMBL/GenBank/DDBJ databases">
        <title>How can Kluyveromyces marxianus grow so fast - potential evolutionary course in Saccharomyces Complex revealed by comparative genomics.</title>
        <authorList>
            <person name="Mo W."/>
            <person name="Lu W."/>
            <person name="Yang X."/>
            <person name="Qi J."/>
            <person name="Lv H."/>
        </authorList>
    </citation>
    <scope>NUCLEOTIDE SEQUENCE [LARGE SCALE GENOMIC DNA]</scope>
    <source>
        <strain evidence="2 3">FIM1</strain>
    </source>
</reference>
<dbReference type="PANTHER" id="PTHR39142:SF1">
    <property type="entry name" value="AEL197CP"/>
    <property type="match status" value="1"/>
</dbReference>
<protein>
    <submittedName>
        <fullName evidence="2">Stretch-activated cation channel MID1</fullName>
    </submittedName>
</protein>
<dbReference type="InterPro" id="IPR024338">
    <property type="entry name" value="MID1/Yam8"/>
</dbReference>
<evidence type="ECO:0000313" key="2">
    <source>
        <dbReference type="EMBL" id="QGN18371.1"/>
    </source>
</evidence>
<proteinExistence type="predicted"/>
<sequence length="548" mass="61967">MQRWLVFEYLVWFWAFCGSSWASVSYSKYKNGHGGNETNPEVIRDWNPVYASILKGQTDYYEFPINASNSNAFVLQSYELFIFLSGNICKYPKNPGTNVTLSIFYSFSWPMNASNAQYSIFSDGYMEALAVMPFTSGDLSSSSSSSSTSNFTGNSTLYMSVQLINNYTGKPYELDGDDDPEQDAWLYQLAVSQSDLAYQWDKRQWLDVVDTDYNSALLVSGNISLANLNWDTQYSISNMSFYDVYVYESRYENYFDEMGLTKSLCAIKNGPYLVSSVNSTYDPKVSENVSLSITDLGAYKSLTKRNGNLREQFHITGLNGSTTYVAFLTKKLASTSSESLSANSGVVFAKQKFTTMSDPSCTLIFGLGFCDGLAYSVPSSSLLKYEDKSELANVYDSIAESFYSNFSLAMQMITCNALEDELYSPLRSCDDCKVAYKDWLCSVSIPRCTTTKTDYYIYRSASESRNDKLDELIKPASDYYEILPCIDTCVTMQRDCPPDFGFSCPPYRTYRDLMLNSYNFFHPNETFLTCNFIGNTSDLVVKDPTMKY</sequence>
<organism evidence="2 3">
    <name type="scientific">Kluyveromyces marxianus</name>
    <name type="common">Yeast</name>
    <name type="synonym">Candida kefyr</name>
    <dbReference type="NCBI Taxonomy" id="4911"/>
    <lineage>
        <taxon>Eukaryota</taxon>
        <taxon>Fungi</taxon>
        <taxon>Dikarya</taxon>
        <taxon>Ascomycota</taxon>
        <taxon>Saccharomycotina</taxon>
        <taxon>Saccharomycetes</taxon>
        <taxon>Saccharomycetales</taxon>
        <taxon>Saccharomycetaceae</taxon>
        <taxon>Kluyveromyces</taxon>
    </lineage>
</organism>
<evidence type="ECO:0000313" key="3">
    <source>
        <dbReference type="Proteomes" id="UP000422736"/>
    </source>
</evidence>
<name>A0ABX6F1Q4_KLUMA</name>
<gene>
    <name evidence="2" type="primary">MID1</name>
    <name evidence="2" type="ORF">FIM1_4698</name>
</gene>
<reference evidence="2 3" key="2">
    <citation type="submission" date="2019-11" db="EMBL/GenBank/DDBJ databases">
        <authorList>
            <person name="Lu H."/>
        </authorList>
    </citation>
    <scope>NUCLEOTIDE SEQUENCE [LARGE SCALE GENOMIC DNA]</scope>
    <source>
        <strain evidence="2 3">FIM1</strain>
    </source>
</reference>
<feature type="signal peptide" evidence="1">
    <location>
        <begin position="1"/>
        <end position="22"/>
    </location>
</feature>
<evidence type="ECO:0000256" key="1">
    <source>
        <dbReference type="SAM" id="SignalP"/>
    </source>
</evidence>
<accession>A0ABX6F1Q4</accession>
<feature type="chain" id="PRO_5046365681" evidence="1">
    <location>
        <begin position="23"/>
        <end position="548"/>
    </location>
</feature>
<dbReference type="EMBL" id="CP015061">
    <property type="protein sequence ID" value="QGN18371.1"/>
    <property type="molecule type" value="Genomic_DNA"/>
</dbReference>
<dbReference type="Proteomes" id="UP000422736">
    <property type="component" value="Chromosome 7"/>
</dbReference>